<dbReference type="GeneID" id="107412125"/>
<proteinExistence type="predicted"/>
<name>A0ABM3ZUB5_ZIZJJ</name>
<gene>
    <name evidence="3" type="primary">LOC107412125</name>
</gene>
<reference evidence="3" key="1">
    <citation type="submission" date="2025-08" db="UniProtKB">
        <authorList>
            <consortium name="RefSeq"/>
        </authorList>
    </citation>
    <scope>IDENTIFICATION</scope>
    <source>
        <tissue evidence="3">Seedling</tissue>
    </source>
</reference>
<dbReference type="Pfam" id="PF10551">
    <property type="entry name" value="MULE"/>
    <property type="match status" value="1"/>
</dbReference>
<dbReference type="InterPro" id="IPR018289">
    <property type="entry name" value="MULE_transposase_dom"/>
</dbReference>
<evidence type="ECO:0000313" key="2">
    <source>
        <dbReference type="Proteomes" id="UP001652623"/>
    </source>
</evidence>
<protein>
    <submittedName>
        <fullName evidence="3">Uncharacterized protein LOC107412125</fullName>
    </submittedName>
</protein>
<feature type="domain" description="MULE transposase" evidence="1">
    <location>
        <begin position="143"/>
        <end position="238"/>
    </location>
</feature>
<evidence type="ECO:0000259" key="1">
    <source>
        <dbReference type="Pfam" id="PF10551"/>
    </source>
</evidence>
<accession>A0ABM3ZUB5</accession>
<sequence>MADNITFQIKTLRDDHSCTMLSKNPIVTCEWLSRKIEDKVRCNPGMKIKDLKKEVRVMIGVHVSNAKLYTTKNRLLEKLSGDHGASYSKLHDYGNILLCKNPDTMVQVKCHRNYIFENPVFQRFFLSFPAQKDGFLKGCRPFIGVDGCHLKGQFGGVLLVAVGVDPNNSIFPLAFSVCEEENYDNWIWFLNLISEYIGVHEIRRICFISDRQKGLLKAINEVFPNAFNRSCAKYIFANFKSHFPGLKVRNLFWAASRSTNIKDFSIAMEGIKAVDLGAYTWLKDIPVDSWSNPAFETDVKMDHATNNLTESFNSQIDRIRNKPILQLVESLRRKVMKKFSKREQKAKDWLTDLPPSVQAKVNKFQREGSHIQVIHAENSKFEVLHESVTVLVDFNKATCDYGV</sequence>
<evidence type="ECO:0000313" key="3">
    <source>
        <dbReference type="RefSeq" id="XP_060668073.1"/>
    </source>
</evidence>
<dbReference type="RefSeq" id="XP_060668073.1">
    <property type="nucleotide sequence ID" value="XM_060812090.1"/>
</dbReference>
<dbReference type="PANTHER" id="PTHR31973">
    <property type="entry name" value="POLYPROTEIN, PUTATIVE-RELATED"/>
    <property type="match status" value="1"/>
</dbReference>
<organism evidence="2 3">
    <name type="scientific">Ziziphus jujuba</name>
    <name type="common">Chinese jujube</name>
    <name type="synonym">Ziziphus sativa</name>
    <dbReference type="NCBI Taxonomy" id="326968"/>
    <lineage>
        <taxon>Eukaryota</taxon>
        <taxon>Viridiplantae</taxon>
        <taxon>Streptophyta</taxon>
        <taxon>Embryophyta</taxon>
        <taxon>Tracheophyta</taxon>
        <taxon>Spermatophyta</taxon>
        <taxon>Magnoliopsida</taxon>
        <taxon>eudicotyledons</taxon>
        <taxon>Gunneridae</taxon>
        <taxon>Pentapetalae</taxon>
        <taxon>rosids</taxon>
        <taxon>fabids</taxon>
        <taxon>Rosales</taxon>
        <taxon>Rhamnaceae</taxon>
        <taxon>Paliureae</taxon>
        <taxon>Ziziphus</taxon>
    </lineage>
</organism>
<dbReference type="Proteomes" id="UP001652623">
    <property type="component" value="Chromosome 10"/>
</dbReference>
<keyword evidence="2" id="KW-1185">Reference proteome</keyword>
<dbReference type="PANTHER" id="PTHR31973:SF187">
    <property type="entry name" value="MUTATOR TRANSPOSASE MUDRA PROTEIN"/>
    <property type="match status" value="1"/>
</dbReference>